<evidence type="ECO:0000256" key="6">
    <source>
        <dbReference type="SAM" id="MobiDB-lite"/>
    </source>
</evidence>
<feature type="transmembrane region" description="Helical" evidence="7">
    <location>
        <begin position="88"/>
        <end position="106"/>
    </location>
</feature>
<gene>
    <name evidence="9" type="ORF">OM076_07995</name>
</gene>
<dbReference type="InterPro" id="IPR020846">
    <property type="entry name" value="MFS_dom"/>
</dbReference>
<feature type="transmembrane region" description="Helical" evidence="7">
    <location>
        <begin position="146"/>
        <end position="169"/>
    </location>
</feature>
<accession>A0A9X3RYW4</accession>
<name>A0A9X3RYW4_9ACTN</name>
<evidence type="ECO:0000256" key="4">
    <source>
        <dbReference type="ARBA" id="ARBA00022989"/>
    </source>
</evidence>
<dbReference type="SUPFAM" id="SSF103473">
    <property type="entry name" value="MFS general substrate transporter"/>
    <property type="match status" value="1"/>
</dbReference>
<comment type="caution">
    <text evidence="9">The sequence shown here is derived from an EMBL/GenBank/DDBJ whole genome shotgun (WGS) entry which is preliminary data.</text>
</comment>
<comment type="subcellular location">
    <subcellularLocation>
        <location evidence="1">Cell membrane</location>
        <topology evidence="1">Multi-pass membrane protein</topology>
    </subcellularLocation>
</comment>
<evidence type="ECO:0000313" key="9">
    <source>
        <dbReference type="EMBL" id="MDA0160200.1"/>
    </source>
</evidence>
<feature type="transmembrane region" description="Helical" evidence="7">
    <location>
        <begin position="55"/>
        <end position="76"/>
    </location>
</feature>
<dbReference type="GO" id="GO:0022857">
    <property type="term" value="F:transmembrane transporter activity"/>
    <property type="evidence" value="ECO:0007669"/>
    <property type="project" value="InterPro"/>
</dbReference>
<evidence type="ECO:0000256" key="3">
    <source>
        <dbReference type="ARBA" id="ARBA00022692"/>
    </source>
</evidence>
<dbReference type="PANTHER" id="PTHR43791">
    <property type="entry name" value="PERMEASE-RELATED"/>
    <property type="match status" value="1"/>
</dbReference>
<keyword evidence="10" id="KW-1185">Reference proteome</keyword>
<feature type="transmembrane region" description="Helical" evidence="7">
    <location>
        <begin position="249"/>
        <end position="270"/>
    </location>
</feature>
<evidence type="ECO:0000256" key="2">
    <source>
        <dbReference type="ARBA" id="ARBA00022448"/>
    </source>
</evidence>
<dbReference type="Proteomes" id="UP001149140">
    <property type="component" value="Unassembled WGS sequence"/>
</dbReference>
<reference evidence="9" key="1">
    <citation type="submission" date="2022-10" db="EMBL/GenBank/DDBJ databases">
        <title>The WGS of Solirubrobacter ginsenosidimutans DSM 21036.</title>
        <authorList>
            <person name="Jiang Z."/>
        </authorList>
    </citation>
    <scope>NUCLEOTIDE SEQUENCE</scope>
    <source>
        <strain evidence="9">DSM 21036</strain>
    </source>
</reference>
<evidence type="ECO:0000259" key="8">
    <source>
        <dbReference type="PROSITE" id="PS50850"/>
    </source>
</evidence>
<sequence length="454" mass="48987">MQPRAGTSELQTRTMRKVAFRLMPVLLGLYIIAYLDRVNVSFAQDSLEADLGFSGAVYGFGAGVFFIAYFLFEVPSNLALHKFGARKWIARIMLTWGLISACMVFVQGPLSFYAIRFLLGVAEAGFFPGMILYLSLWFPSRERARAVGFFMSAIAISYAIGAPLSAGIMSLFDGVWGLKDWQWLFVLEAIPAVLASGFVLFHLTDRPAEAKWLAADEKRWLVDRLEAEEETRLTRERHSIGDALKDRRVLAFGLLYFCMVVNVYGISFWIGEIVDKIDGVGGVGKGFVVAIPYATAIVGLVLLSRRSDRTGERKLHTAIPLAIAAVAFATSTIVSPVAAIAALAVGLFFLLGAHPVFWSMPAALLSGSAAAAGIALINSIGNLGGFAGPYLVGLMKDATGSTDAGLLVLAAILAFGSFLATRVAHDPALERPPKPRTRFVRPEVEAKPVPASTA</sequence>
<feature type="transmembrane region" description="Helical" evidence="7">
    <location>
        <begin position="404"/>
        <end position="424"/>
    </location>
</feature>
<dbReference type="AlphaFoldDB" id="A0A9X3RYW4"/>
<dbReference type="CDD" id="cd17319">
    <property type="entry name" value="MFS_ExuT_GudP_like"/>
    <property type="match status" value="1"/>
</dbReference>
<dbReference type="Gene3D" id="1.20.1250.20">
    <property type="entry name" value="MFS general substrate transporter like domains"/>
    <property type="match status" value="2"/>
</dbReference>
<feature type="transmembrane region" description="Helical" evidence="7">
    <location>
        <begin position="112"/>
        <end position="134"/>
    </location>
</feature>
<feature type="transmembrane region" description="Helical" evidence="7">
    <location>
        <begin position="315"/>
        <end position="334"/>
    </location>
</feature>
<dbReference type="Pfam" id="PF07690">
    <property type="entry name" value="MFS_1"/>
    <property type="match status" value="1"/>
</dbReference>
<dbReference type="InterPro" id="IPR036259">
    <property type="entry name" value="MFS_trans_sf"/>
</dbReference>
<keyword evidence="5 7" id="KW-0472">Membrane</keyword>
<feature type="region of interest" description="Disordered" evidence="6">
    <location>
        <begin position="429"/>
        <end position="454"/>
    </location>
</feature>
<feature type="domain" description="Major facilitator superfamily (MFS) profile" evidence="8">
    <location>
        <begin position="22"/>
        <end position="428"/>
    </location>
</feature>
<dbReference type="FunFam" id="1.20.1250.20:FF:000018">
    <property type="entry name" value="MFS transporter permease"/>
    <property type="match status" value="1"/>
</dbReference>
<dbReference type="EMBL" id="JAPDOD010000004">
    <property type="protein sequence ID" value="MDA0160200.1"/>
    <property type="molecule type" value="Genomic_DNA"/>
</dbReference>
<dbReference type="PROSITE" id="PS50850">
    <property type="entry name" value="MFS"/>
    <property type="match status" value="1"/>
</dbReference>
<evidence type="ECO:0000256" key="5">
    <source>
        <dbReference type="ARBA" id="ARBA00023136"/>
    </source>
</evidence>
<protein>
    <submittedName>
        <fullName evidence="9">MFS transporter</fullName>
    </submittedName>
</protein>
<dbReference type="PANTHER" id="PTHR43791:SF36">
    <property type="entry name" value="TRANSPORTER, PUTATIVE (AFU_ORTHOLOGUE AFUA_6G08340)-RELATED"/>
    <property type="match status" value="1"/>
</dbReference>
<dbReference type="InterPro" id="IPR011701">
    <property type="entry name" value="MFS"/>
</dbReference>
<evidence type="ECO:0000313" key="10">
    <source>
        <dbReference type="Proteomes" id="UP001149140"/>
    </source>
</evidence>
<feature type="transmembrane region" description="Helical" evidence="7">
    <location>
        <begin position="18"/>
        <end position="35"/>
    </location>
</feature>
<evidence type="ECO:0000256" key="1">
    <source>
        <dbReference type="ARBA" id="ARBA00004651"/>
    </source>
</evidence>
<keyword evidence="2" id="KW-0813">Transport</keyword>
<evidence type="ECO:0000256" key="7">
    <source>
        <dbReference type="SAM" id="Phobius"/>
    </source>
</evidence>
<keyword evidence="3 7" id="KW-0812">Transmembrane</keyword>
<feature type="transmembrane region" description="Helical" evidence="7">
    <location>
        <begin position="282"/>
        <end position="303"/>
    </location>
</feature>
<feature type="transmembrane region" description="Helical" evidence="7">
    <location>
        <begin position="370"/>
        <end position="392"/>
    </location>
</feature>
<dbReference type="GO" id="GO:0005886">
    <property type="term" value="C:plasma membrane"/>
    <property type="evidence" value="ECO:0007669"/>
    <property type="project" value="UniProtKB-SubCell"/>
</dbReference>
<organism evidence="9 10">
    <name type="scientific">Solirubrobacter ginsenosidimutans</name>
    <dbReference type="NCBI Taxonomy" id="490573"/>
    <lineage>
        <taxon>Bacteria</taxon>
        <taxon>Bacillati</taxon>
        <taxon>Actinomycetota</taxon>
        <taxon>Thermoleophilia</taxon>
        <taxon>Solirubrobacterales</taxon>
        <taxon>Solirubrobacteraceae</taxon>
        <taxon>Solirubrobacter</taxon>
    </lineage>
</organism>
<proteinExistence type="predicted"/>
<feature type="transmembrane region" description="Helical" evidence="7">
    <location>
        <begin position="181"/>
        <end position="203"/>
    </location>
</feature>
<keyword evidence="4 7" id="KW-1133">Transmembrane helix</keyword>